<dbReference type="VEuPathDB" id="FungiDB:CH63R_10452"/>
<name>A0A1B7Y2U3_COLHI</name>
<protein>
    <submittedName>
        <fullName evidence="2">Uncharacterized protein</fullName>
    </submittedName>
</protein>
<accession>A0A1B7Y2U3</accession>
<dbReference type="Proteomes" id="UP000092177">
    <property type="component" value="Unassembled WGS sequence"/>
</dbReference>
<dbReference type="RefSeq" id="XP_018154850.1">
    <property type="nucleotide sequence ID" value="XM_018305426.1"/>
</dbReference>
<sequence length="72" mass="7466">MPSQSKKTKPTPAAPPSSLDHDASSTVARSGSPPRSAKKNKHRKGGHGKKNGGPSTSDVGFEVSYMGGQFDD</sequence>
<dbReference type="KEGG" id="chig:CH63R_10452"/>
<reference evidence="3" key="1">
    <citation type="journal article" date="2017" name="BMC Genomics">
        <title>Gapless genome assembly of Colletotrichum higginsianum reveals chromosome structure and association of transposable elements with secondary metabolite gene clusters.</title>
        <authorList>
            <person name="Dallery J.-F."/>
            <person name="Lapalu N."/>
            <person name="Zampounis A."/>
            <person name="Pigne S."/>
            <person name="Luyten I."/>
            <person name="Amselem J."/>
            <person name="Wittenberg A.H.J."/>
            <person name="Zhou S."/>
            <person name="de Queiroz M.V."/>
            <person name="Robin G.P."/>
            <person name="Auger A."/>
            <person name="Hainaut M."/>
            <person name="Henrissat B."/>
            <person name="Kim K.-T."/>
            <person name="Lee Y.-H."/>
            <person name="Lespinet O."/>
            <person name="Schwartz D.C."/>
            <person name="Thon M.R."/>
            <person name="O'Connell R.J."/>
        </authorList>
    </citation>
    <scope>NUCLEOTIDE SEQUENCE [LARGE SCALE GENOMIC DNA]</scope>
    <source>
        <strain evidence="3">IMI 349063</strain>
    </source>
</reference>
<organism evidence="2 3">
    <name type="scientific">Colletotrichum higginsianum (strain IMI 349063)</name>
    <name type="common">Crucifer anthracnose fungus</name>
    <dbReference type="NCBI Taxonomy" id="759273"/>
    <lineage>
        <taxon>Eukaryota</taxon>
        <taxon>Fungi</taxon>
        <taxon>Dikarya</taxon>
        <taxon>Ascomycota</taxon>
        <taxon>Pezizomycotina</taxon>
        <taxon>Sordariomycetes</taxon>
        <taxon>Hypocreomycetidae</taxon>
        <taxon>Glomerellales</taxon>
        <taxon>Glomerellaceae</taxon>
        <taxon>Colletotrichum</taxon>
        <taxon>Colletotrichum destructivum species complex</taxon>
    </lineage>
</organism>
<dbReference type="EMBL" id="LTAN01000007">
    <property type="protein sequence ID" value="OBR06332.1"/>
    <property type="molecule type" value="Genomic_DNA"/>
</dbReference>
<dbReference type="GeneID" id="28869533"/>
<evidence type="ECO:0000313" key="2">
    <source>
        <dbReference type="EMBL" id="OBR06332.1"/>
    </source>
</evidence>
<dbReference type="AlphaFoldDB" id="A0A1B7Y2U3"/>
<evidence type="ECO:0000256" key="1">
    <source>
        <dbReference type="SAM" id="MobiDB-lite"/>
    </source>
</evidence>
<feature type="region of interest" description="Disordered" evidence="1">
    <location>
        <begin position="1"/>
        <end position="72"/>
    </location>
</feature>
<evidence type="ECO:0000313" key="3">
    <source>
        <dbReference type="Proteomes" id="UP000092177"/>
    </source>
</evidence>
<comment type="caution">
    <text evidence="2">The sequence shown here is derived from an EMBL/GenBank/DDBJ whole genome shotgun (WGS) entry which is preliminary data.</text>
</comment>
<gene>
    <name evidence="2" type="ORF">CH63R_10452</name>
</gene>
<keyword evidence="3" id="KW-1185">Reference proteome</keyword>
<feature type="compositionally biased region" description="Basic residues" evidence="1">
    <location>
        <begin position="36"/>
        <end position="50"/>
    </location>
</feature>
<proteinExistence type="predicted"/>